<dbReference type="InterPro" id="IPR005064">
    <property type="entry name" value="BUG"/>
</dbReference>
<gene>
    <name evidence="3" type="ORF">QWJ38_03795</name>
</gene>
<dbReference type="Pfam" id="PF03401">
    <property type="entry name" value="TctC"/>
    <property type="match status" value="1"/>
</dbReference>
<reference evidence="3 4" key="1">
    <citation type="submission" date="2023-06" db="EMBL/GenBank/DDBJ databases">
        <title>Pelomonas sp. PFR6 16S ribosomal RNA gene Genome sequencing and assembly.</title>
        <authorList>
            <person name="Woo H."/>
        </authorList>
    </citation>
    <scope>NUCLEOTIDE SEQUENCE [LARGE SCALE GENOMIC DNA]</scope>
    <source>
        <strain evidence="3 4">PFR6</strain>
    </source>
</reference>
<evidence type="ECO:0000313" key="3">
    <source>
        <dbReference type="EMBL" id="MDN3919399.1"/>
    </source>
</evidence>
<dbReference type="Gene3D" id="3.40.190.10">
    <property type="entry name" value="Periplasmic binding protein-like II"/>
    <property type="match status" value="1"/>
</dbReference>
<accession>A0ABT8DR39</accession>
<proteinExistence type="inferred from homology"/>
<dbReference type="Gene3D" id="3.40.190.150">
    <property type="entry name" value="Bordetella uptake gene, domain 1"/>
    <property type="match status" value="1"/>
</dbReference>
<evidence type="ECO:0000313" key="4">
    <source>
        <dbReference type="Proteomes" id="UP001228044"/>
    </source>
</evidence>
<sequence>MKLHRIIATLTIGAAVAAPLSAQAETFPSRPVTLVIPFAAGGPTDLLGRVLAQSMGASLGQTVVVENRAGAGGTLASNFVARANKDGYTVLLHHIGMSTAPGLYRKLPYNPLADFEYLGQVADVPMTVIGRPDLPAKSPQELLSYLKQQGNKVNLAHAGLGAASQLCGMLLQQAVGAESTTVPFQGTAPALTALIGGQVDVMCDQTMQTVPHIRAGKVKLYGVTTRDRLKPLADAPTMREAGLKDFEVVVWHGLYAPKGTPPAALATLNKALRAALKDPALIGKLDEVGVQVVKESLQTPEALRTQLSSEIDRWGALIRQAGTYAD</sequence>
<organism evidence="3 4">
    <name type="scientific">Roseateles violae</name>
    <dbReference type="NCBI Taxonomy" id="3058042"/>
    <lineage>
        <taxon>Bacteria</taxon>
        <taxon>Pseudomonadati</taxon>
        <taxon>Pseudomonadota</taxon>
        <taxon>Betaproteobacteria</taxon>
        <taxon>Burkholderiales</taxon>
        <taxon>Sphaerotilaceae</taxon>
        <taxon>Roseateles</taxon>
    </lineage>
</organism>
<keyword evidence="2" id="KW-0732">Signal</keyword>
<evidence type="ECO:0000256" key="2">
    <source>
        <dbReference type="SAM" id="SignalP"/>
    </source>
</evidence>
<feature type="chain" id="PRO_5045448696" evidence="2">
    <location>
        <begin position="25"/>
        <end position="326"/>
    </location>
</feature>
<dbReference type="PANTHER" id="PTHR42928">
    <property type="entry name" value="TRICARBOXYLATE-BINDING PROTEIN"/>
    <property type="match status" value="1"/>
</dbReference>
<dbReference type="Proteomes" id="UP001228044">
    <property type="component" value="Unassembled WGS sequence"/>
</dbReference>
<evidence type="ECO:0000256" key="1">
    <source>
        <dbReference type="ARBA" id="ARBA00006987"/>
    </source>
</evidence>
<dbReference type="SUPFAM" id="SSF53850">
    <property type="entry name" value="Periplasmic binding protein-like II"/>
    <property type="match status" value="1"/>
</dbReference>
<protein>
    <submittedName>
        <fullName evidence="3">Tripartite tricarboxylate transporter substrate-binding protein</fullName>
    </submittedName>
</protein>
<dbReference type="RefSeq" id="WP_290357703.1">
    <property type="nucleotide sequence ID" value="NZ_JAUHHC010000001.1"/>
</dbReference>
<dbReference type="PIRSF" id="PIRSF017082">
    <property type="entry name" value="YflP"/>
    <property type="match status" value="1"/>
</dbReference>
<keyword evidence="4" id="KW-1185">Reference proteome</keyword>
<dbReference type="EMBL" id="JAUHHC010000001">
    <property type="protein sequence ID" value="MDN3919399.1"/>
    <property type="molecule type" value="Genomic_DNA"/>
</dbReference>
<feature type="signal peptide" evidence="2">
    <location>
        <begin position="1"/>
        <end position="24"/>
    </location>
</feature>
<dbReference type="PANTHER" id="PTHR42928:SF5">
    <property type="entry name" value="BLR1237 PROTEIN"/>
    <property type="match status" value="1"/>
</dbReference>
<comment type="similarity">
    <text evidence="1">Belongs to the UPF0065 (bug) family.</text>
</comment>
<comment type="caution">
    <text evidence="3">The sequence shown here is derived from an EMBL/GenBank/DDBJ whole genome shotgun (WGS) entry which is preliminary data.</text>
</comment>
<dbReference type="InterPro" id="IPR042100">
    <property type="entry name" value="Bug_dom1"/>
</dbReference>
<name>A0ABT8DR39_9BURK</name>